<name>A0A8J2LJ21_9HEXA</name>
<keyword evidence="2" id="KW-1185">Reference proteome</keyword>
<organism evidence="1 2">
    <name type="scientific">Allacma fusca</name>
    <dbReference type="NCBI Taxonomy" id="39272"/>
    <lineage>
        <taxon>Eukaryota</taxon>
        <taxon>Metazoa</taxon>
        <taxon>Ecdysozoa</taxon>
        <taxon>Arthropoda</taxon>
        <taxon>Hexapoda</taxon>
        <taxon>Collembola</taxon>
        <taxon>Symphypleona</taxon>
        <taxon>Sminthuridae</taxon>
        <taxon>Allacma</taxon>
    </lineage>
</organism>
<dbReference type="Proteomes" id="UP000708208">
    <property type="component" value="Unassembled WGS sequence"/>
</dbReference>
<sequence length="105" mass="11391">DYGAHRYVYTGIWDTSPYDTLSKVSFNYSGIENGHLTVLADGENLPDDISLEIRTSASENLVDLGNLQNPEAPFVITAKVSQKGSPVIGANVTAKFQLGSELIHH</sequence>
<protein>
    <submittedName>
        <fullName evidence="1">Uncharacterized protein</fullName>
    </submittedName>
</protein>
<evidence type="ECO:0000313" key="1">
    <source>
        <dbReference type="EMBL" id="CAG7831067.1"/>
    </source>
</evidence>
<comment type="caution">
    <text evidence="1">The sequence shown here is derived from an EMBL/GenBank/DDBJ whole genome shotgun (WGS) entry which is preliminary data.</text>
</comment>
<evidence type="ECO:0000313" key="2">
    <source>
        <dbReference type="Proteomes" id="UP000708208"/>
    </source>
</evidence>
<dbReference type="AlphaFoldDB" id="A0A8J2LJ21"/>
<feature type="non-terminal residue" evidence="1">
    <location>
        <position position="105"/>
    </location>
</feature>
<reference evidence="1" key="1">
    <citation type="submission" date="2021-06" db="EMBL/GenBank/DDBJ databases">
        <authorList>
            <person name="Hodson N. C."/>
            <person name="Mongue J. A."/>
            <person name="Jaron S. K."/>
        </authorList>
    </citation>
    <scope>NUCLEOTIDE SEQUENCE</scope>
</reference>
<gene>
    <name evidence="1" type="ORF">AFUS01_LOCUS40827</name>
</gene>
<feature type="non-terminal residue" evidence="1">
    <location>
        <position position="1"/>
    </location>
</feature>
<dbReference type="EMBL" id="CAJVCH010558774">
    <property type="protein sequence ID" value="CAG7831067.1"/>
    <property type="molecule type" value="Genomic_DNA"/>
</dbReference>
<proteinExistence type="predicted"/>
<accession>A0A8J2LJ21</accession>